<keyword evidence="1" id="KW-0560">Oxidoreductase</keyword>
<dbReference type="RefSeq" id="WP_257943890.1">
    <property type="nucleotide sequence ID" value="NZ_FXZG01000015.1"/>
</dbReference>
<protein>
    <submittedName>
        <fullName evidence="3">Aldo/keto reductase family protein</fullName>
    </submittedName>
</protein>
<reference evidence="4" key="1">
    <citation type="submission" date="2017-03" db="EMBL/GenBank/DDBJ databases">
        <authorList>
            <person name="Monnet C."/>
        </authorList>
    </citation>
    <scope>NUCLEOTIDE SEQUENCE [LARGE SCALE GENOMIC DNA]</scope>
    <source>
        <strain evidence="4">CNRZ 920</strain>
    </source>
</reference>
<dbReference type="Proteomes" id="UP000234289">
    <property type="component" value="Unassembled WGS sequence"/>
</dbReference>
<gene>
    <name evidence="3" type="ORF">BAUR920_02477</name>
</gene>
<name>A0A2H1JU89_BREAU</name>
<dbReference type="GO" id="GO:0016491">
    <property type="term" value="F:oxidoreductase activity"/>
    <property type="evidence" value="ECO:0007669"/>
    <property type="project" value="UniProtKB-KW"/>
</dbReference>
<feature type="domain" description="NADP-dependent oxidoreductase" evidence="2">
    <location>
        <begin position="51"/>
        <end position="146"/>
    </location>
</feature>
<dbReference type="SUPFAM" id="SSF51430">
    <property type="entry name" value="NAD(P)-linked oxidoreductase"/>
    <property type="match status" value="1"/>
</dbReference>
<accession>A0A2H1JU89</accession>
<dbReference type="PANTHER" id="PTHR43625">
    <property type="entry name" value="AFLATOXIN B1 ALDEHYDE REDUCTASE"/>
    <property type="match status" value="1"/>
</dbReference>
<dbReference type="EMBL" id="FXZG01000015">
    <property type="protein sequence ID" value="SMX91013.1"/>
    <property type="molecule type" value="Genomic_DNA"/>
</dbReference>
<sequence>MPALRRRTPGLPRPHAILLSATGLKTATHSGALSDQKVGIIKATELNDLTGTLTKEQVADDFRGSTSRMGEAWDANQKVIQIVAEVAELHDATNAQVALAWLLHRAAHMEVSAVPIPGSRKPERALENLGALDLSLDGEDMSRLDWIRSLVEGTRNIVDNPTWISSGRE</sequence>
<evidence type="ECO:0000313" key="4">
    <source>
        <dbReference type="Proteomes" id="UP000234289"/>
    </source>
</evidence>
<organism evidence="3 4">
    <name type="scientific">Brevibacterium aurantiacum</name>
    <dbReference type="NCBI Taxonomy" id="273384"/>
    <lineage>
        <taxon>Bacteria</taxon>
        <taxon>Bacillati</taxon>
        <taxon>Actinomycetota</taxon>
        <taxon>Actinomycetes</taxon>
        <taxon>Micrococcales</taxon>
        <taxon>Brevibacteriaceae</taxon>
        <taxon>Brevibacterium</taxon>
    </lineage>
</organism>
<evidence type="ECO:0000256" key="1">
    <source>
        <dbReference type="ARBA" id="ARBA00023002"/>
    </source>
</evidence>
<dbReference type="InterPro" id="IPR023210">
    <property type="entry name" value="NADP_OxRdtase_dom"/>
</dbReference>
<evidence type="ECO:0000259" key="2">
    <source>
        <dbReference type="Pfam" id="PF00248"/>
    </source>
</evidence>
<dbReference type="Gene3D" id="3.20.20.100">
    <property type="entry name" value="NADP-dependent oxidoreductase domain"/>
    <property type="match status" value="1"/>
</dbReference>
<dbReference type="GO" id="GO:0005737">
    <property type="term" value="C:cytoplasm"/>
    <property type="evidence" value="ECO:0007669"/>
    <property type="project" value="TreeGrafter"/>
</dbReference>
<dbReference type="InterPro" id="IPR050791">
    <property type="entry name" value="Aldo-Keto_reductase"/>
</dbReference>
<dbReference type="InterPro" id="IPR036812">
    <property type="entry name" value="NAD(P)_OxRdtase_dom_sf"/>
</dbReference>
<evidence type="ECO:0000313" key="3">
    <source>
        <dbReference type="EMBL" id="SMX91013.1"/>
    </source>
</evidence>
<dbReference type="AlphaFoldDB" id="A0A2H1JU89"/>
<dbReference type="PANTHER" id="PTHR43625:SF40">
    <property type="entry name" value="ALDO-KETO REDUCTASE YAKC [NADP(+)]"/>
    <property type="match status" value="1"/>
</dbReference>
<dbReference type="Pfam" id="PF00248">
    <property type="entry name" value="Aldo_ket_red"/>
    <property type="match status" value="1"/>
</dbReference>
<proteinExistence type="predicted"/>